<comment type="caution">
    <text evidence="9">The sequence shown here is derived from an EMBL/GenBank/DDBJ whole genome shotgun (WGS) entry which is preliminary data.</text>
</comment>
<dbReference type="PANTHER" id="PTHR21705">
    <property type="entry name" value="RAI16 PROTEIN-RELATED"/>
    <property type="match status" value="1"/>
</dbReference>
<dbReference type="Pfam" id="PF19314">
    <property type="entry name" value="DUF5917"/>
    <property type="match status" value="1"/>
</dbReference>
<keyword evidence="1" id="KW-0813">Transport</keyword>
<dbReference type="InterPro" id="IPR045669">
    <property type="entry name" value="FHIP_C"/>
</dbReference>
<reference evidence="9 10" key="1">
    <citation type="submission" date="2020-03" db="EMBL/GenBank/DDBJ databases">
        <title>Dissostichus mawsoni Genome sequencing and assembly.</title>
        <authorList>
            <person name="Park H."/>
        </authorList>
    </citation>
    <scope>NUCLEOTIDE SEQUENCE [LARGE SCALE GENOMIC DNA]</scope>
    <source>
        <strain evidence="9">DM0001</strain>
        <tissue evidence="9">Muscle</tissue>
    </source>
</reference>
<evidence type="ECO:0000256" key="7">
    <source>
        <dbReference type="SAM" id="MobiDB-lite"/>
    </source>
</evidence>
<feature type="compositionally biased region" description="Low complexity" evidence="7">
    <location>
        <begin position="843"/>
        <end position="869"/>
    </location>
</feature>
<evidence type="ECO:0000259" key="8">
    <source>
        <dbReference type="Pfam" id="PF19314"/>
    </source>
</evidence>
<dbReference type="GO" id="GO:0008333">
    <property type="term" value="P:endosome to lysosome transport"/>
    <property type="evidence" value="ECO:0007669"/>
    <property type="project" value="TreeGrafter"/>
</dbReference>
<dbReference type="GO" id="GO:0045022">
    <property type="term" value="P:early endosome to late endosome transport"/>
    <property type="evidence" value="ECO:0007669"/>
    <property type="project" value="TreeGrafter"/>
</dbReference>
<organism evidence="9 10">
    <name type="scientific">Dissostichus mawsoni</name>
    <name type="common">Antarctic cod</name>
    <dbReference type="NCBI Taxonomy" id="36200"/>
    <lineage>
        <taxon>Eukaryota</taxon>
        <taxon>Metazoa</taxon>
        <taxon>Chordata</taxon>
        <taxon>Craniata</taxon>
        <taxon>Vertebrata</taxon>
        <taxon>Euteleostomi</taxon>
        <taxon>Actinopterygii</taxon>
        <taxon>Neopterygii</taxon>
        <taxon>Teleostei</taxon>
        <taxon>Neoteleostei</taxon>
        <taxon>Acanthomorphata</taxon>
        <taxon>Eupercaria</taxon>
        <taxon>Perciformes</taxon>
        <taxon>Notothenioidei</taxon>
        <taxon>Nototheniidae</taxon>
        <taxon>Dissostichus</taxon>
    </lineage>
</organism>
<evidence type="ECO:0000256" key="2">
    <source>
        <dbReference type="ARBA" id="ARBA00022927"/>
    </source>
</evidence>
<protein>
    <recommendedName>
        <fullName evidence="4">FHF complex subunit HOOK-interacting protein 1B</fullName>
    </recommendedName>
</protein>
<comment type="subunit">
    <text evidence="6">Component of the FTS/Hook/FHIP complex (FHF complex), composed of AKTIP/FTS, FHIP1B, and one or more members of the Hook family of proteins HOOK1, HOOK2, and HOOK3. The FHF complex associates with the homotypic vesicular sorting complex (the HOPS complex).</text>
</comment>
<dbReference type="Pfam" id="PF19311">
    <property type="entry name" value="KELAA"/>
    <property type="match status" value="1"/>
</dbReference>
<dbReference type="OrthoDB" id="6287422at2759"/>
<evidence type="ECO:0000313" key="9">
    <source>
        <dbReference type="EMBL" id="KAF3843287.1"/>
    </source>
</evidence>
<evidence type="ECO:0000256" key="1">
    <source>
        <dbReference type="ARBA" id="ARBA00022448"/>
    </source>
</evidence>
<evidence type="ECO:0000256" key="5">
    <source>
        <dbReference type="ARBA" id="ARBA00046048"/>
    </source>
</evidence>
<dbReference type="GO" id="GO:0015031">
    <property type="term" value="P:protein transport"/>
    <property type="evidence" value="ECO:0007669"/>
    <property type="project" value="UniProtKB-KW"/>
</dbReference>
<name>A0A7J5Y3Q3_DISMA</name>
<gene>
    <name evidence="9" type="ORF">F7725_002136</name>
</gene>
<dbReference type="EMBL" id="JAAKFY010000018">
    <property type="protein sequence ID" value="KAF3843287.1"/>
    <property type="molecule type" value="Genomic_DNA"/>
</dbReference>
<feature type="compositionally biased region" description="Low complexity" evidence="7">
    <location>
        <begin position="690"/>
        <end position="706"/>
    </location>
</feature>
<feature type="compositionally biased region" description="Polar residues" evidence="7">
    <location>
        <begin position="949"/>
        <end position="992"/>
    </location>
</feature>
<keyword evidence="10" id="KW-1185">Reference proteome</keyword>
<evidence type="ECO:0000313" key="10">
    <source>
        <dbReference type="Proteomes" id="UP000518266"/>
    </source>
</evidence>
<dbReference type="InterPro" id="IPR045668">
    <property type="entry name" value="FHIP_KELAA_motif"/>
</dbReference>
<feature type="region of interest" description="Disordered" evidence="7">
    <location>
        <begin position="901"/>
        <end position="925"/>
    </location>
</feature>
<comment type="similarity">
    <text evidence="3">Belongs to the FHIP family.</text>
</comment>
<evidence type="ECO:0000256" key="6">
    <source>
        <dbReference type="ARBA" id="ARBA00046925"/>
    </source>
</evidence>
<dbReference type="InterPro" id="IPR019384">
    <property type="entry name" value="FHIP"/>
</dbReference>
<accession>A0A7J5Y3Q3</accession>
<keyword evidence="2" id="KW-0653">Protein transport</keyword>
<dbReference type="Pfam" id="PF10257">
    <property type="entry name" value="RAI16-like"/>
    <property type="match status" value="1"/>
</dbReference>
<feature type="region of interest" description="Disordered" evidence="7">
    <location>
        <begin position="946"/>
        <end position="992"/>
    </location>
</feature>
<proteinExistence type="inferred from homology"/>
<feature type="domain" description="FHF complex subunit HOOK-interacting protein C-terminal" evidence="8">
    <location>
        <begin position="1099"/>
        <end position="1191"/>
    </location>
</feature>
<sequence length="1316" mass="142442">MLVPVVDSLSKLLANVMATQWGVSHCGENLGREPEAVKVLTAHGGKLGLGDVGVDPTITSEADVAGQCKVETGVPLGNTEGVGVGGSCLHAIQSLIKSWYTHKTVDPHHWSFEAKDKVEEVCGKQGNQKVLTGYGVVLASDWMTASTGGQGHKAAALLLASSMSWLSRLNPRGPGSRSGRSAAPSSPCTADPETCLMVFENHWRQVSWVLEQQEPSSSSDDLTAVRNHTDQMLCLLAEERPAESPEGVADVAPMGPILELVVTENILESLVQWHLRRGLDPDSQGALLKLFEMLIGQSQQPLLQHTAVHHPLLRLLGACADPELGCPLALENSLVLLLNQICVSMARQPVVLEMLFRAAPAQQGSTNLLIFSLLVPFIHRDGAIGQQARDALLLVMAASASHESVARYISENSYFCPVLATGLSALYSSLPRKIEVRGDDWHALRREDWMGVSSLVLFMNSLEFCNAVVQVAHPLVRSQLLDYLHNGFLVPVMGPALHKSSVDEMIASTAYLDLFLRSVSETSLLKTFLRFILLHRHDNDTILDTLLTRISSNSRLCMVSLSLFRTLLSFNCEDVMLQLILRYLLPCTHVMLSQRRAIRETDLYGKSADKFLSLIPECCRLNPATSAERDEDNALWAKAVSSPSSESPVPPRPSTPSRLAFFIRQQSSGGGSGGGGSGGGGSSTPTSMEPPQSGPSSSRPLSPESPMHQQQTNTECLDWDSGYLDYLKDSRRGIEFCSWACRDWSAPYDGENPSPNTALHPLLPLPPTLPWLCTRSTSLSSREGARAAIVAAARSEWSSSERDSGEWDVTIGKNNCISLTPRSKKRSLQREELLPKPIPQLVPSSSSSAPPLLTSHPASSPAPHNPTSTVTVSYQAMYNGTSGQGDGCSDNRDRGLEVKKVKRDLGEPQYLDENANQNGSLVSCSPQSCTALPQTIFSNSEMSDAKSLCPNQISSPSPVTQPTSDTKLLTGDTSNPHNASSDLVESNQTQQSVESLIKELLEQAPGEPQLPGDSNGQGISIEAFTQELRELEDRVKERSRAAVLQEDTPGDSVSSERPEEEPSSGLEVKLTVDPKVEGPVVGLCSPARPLNQPASQPYTGPFMVVLFAKLENMLQNSLYVNILLTGIVAQLACYPQPLLRSFLLNTNMVFQPSVKSLIQVLGSVKNRIEAFAASHEDFPAMLRKAQQYLVARGKVDWTDSPAAVPTLRRSDSLVKSRKPSLGDLILRHTNSPTRARHAAQLALAHVRDGSQSLHSALFRGGGGGGASGLEKQAEALRVKNAVYCAVIFCEFLKELAALAQEHAVTLPFPQGQETEE</sequence>
<dbReference type="GO" id="GO:0007040">
    <property type="term" value="P:lysosome organization"/>
    <property type="evidence" value="ECO:0007669"/>
    <property type="project" value="TreeGrafter"/>
</dbReference>
<evidence type="ECO:0000256" key="4">
    <source>
        <dbReference type="ARBA" id="ARBA00040201"/>
    </source>
</evidence>
<dbReference type="Proteomes" id="UP000518266">
    <property type="component" value="Unassembled WGS sequence"/>
</dbReference>
<comment type="function">
    <text evidence="5">Component of the FTS/Hook/FHIP complex (FHF complex). The FHF complex may function to promote vesicle trafficking and/or fusion via the homotypic vesicular protein sorting complex (the HOPS complex). FHF complex promotes the distribution of AP-4 complex to the perinuclear area of the cell.</text>
</comment>
<feature type="compositionally biased region" description="Polar residues" evidence="7">
    <location>
        <begin position="914"/>
        <end position="925"/>
    </location>
</feature>
<dbReference type="GO" id="GO:0007032">
    <property type="term" value="P:endosome organization"/>
    <property type="evidence" value="ECO:0007669"/>
    <property type="project" value="TreeGrafter"/>
</dbReference>
<dbReference type="PANTHER" id="PTHR21705:SF4">
    <property type="entry name" value="FHF COMPLEX SUBUNIT HOOK-INTERACTING PROTEIN 1B"/>
    <property type="match status" value="1"/>
</dbReference>
<evidence type="ECO:0000256" key="3">
    <source>
        <dbReference type="ARBA" id="ARBA00024336"/>
    </source>
</evidence>
<feature type="region of interest" description="Disordered" evidence="7">
    <location>
        <begin position="1035"/>
        <end position="1066"/>
    </location>
</feature>
<feature type="region of interest" description="Disordered" evidence="7">
    <location>
        <begin position="665"/>
        <end position="714"/>
    </location>
</feature>
<feature type="region of interest" description="Disordered" evidence="7">
    <location>
        <begin position="834"/>
        <end position="869"/>
    </location>
</feature>
<dbReference type="GO" id="GO:0070695">
    <property type="term" value="C:FHF complex"/>
    <property type="evidence" value="ECO:0007669"/>
    <property type="project" value="TreeGrafter"/>
</dbReference>
<feature type="compositionally biased region" description="Gly residues" evidence="7">
    <location>
        <begin position="668"/>
        <end position="682"/>
    </location>
</feature>